<evidence type="ECO:0000256" key="7">
    <source>
        <dbReference type="ARBA" id="ARBA00022617"/>
    </source>
</evidence>
<keyword evidence="15" id="KW-0732">Signal</keyword>
<dbReference type="InterPro" id="IPR010255">
    <property type="entry name" value="Haem_peroxidase_sf"/>
</dbReference>
<comment type="caution">
    <text evidence="17">The sequence shown here is derived from an EMBL/GenBank/DDBJ whole genome shotgun (WGS) entry which is preliminary data.</text>
</comment>
<dbReference type="Gene3D" id="1.10.520.10">
    <property type="match status" value="1"/>
</dbReference>
<dbReference type="Pfam" id="PF00141">
    <property type="entry name" value="peroxidase"/>
    <property type="match status" value="1"/>
</dbReference>
<dbReference type="InterPro" id="IPR002016">
    <property type="entry name" value="Haem_peroxidase"/>
</dbReference>
<keyword evidence="8 15" id="KW-0479">Metal-binding</keyword>
<evidence type="ECO:0000256" key="11">
    <source>
        <dbReference type="ARBA" id="ARBA00023004"/>
    </source>
</evidence>
<proteinExistence type="inferred from homology"/>
<feature type="signal peptide" evidence="15">
    <location>
        <begin position="1"/>
        <end position="26"/>
    </location>
</feature>
<dbReference type="PANTHER" id="PTHR31517">
    <property type="match status" value="1"/>
</dbReference>
<comment type="cofactor">
    <cofactor evidence="15">
        <name>heme b</name>
        <dbReference type="ChEBI" id="CHEBI:60344"/>
    </cofactor>
    <text evidence="15">Binds 1 heme b (iron(II)-protoporphyrin IX) group per subunit.</text>
</comment>
<comment type="similarity">
    <text evidence="15">Belongs to the peroxidase family. Classical plant (class III) peroxidase subfamily.</text>
</comment>
<keyword evidence="12" id="KW-1015">Disulfide bond</keyword>
<keyword evidence="13" id="KW-0325">Glycoprotein</keyword>
<protein>
    <recommendedName>
        <fullName evidence="4 15">Peroxidase</fullName>
        <ecNumber evidence="4 15">1.11.1.7</ecNumber>
    </recommendedName>
</protein>
<comment type="subcellular location">
    <subcellularLocation>
        <location evidence="15">Secreted</location>
    </subcellularLocation>
</comment>
<dbReference type="CDD" id="cd00693">
    <property type="entry name" value="secretory_peroxidase"/>
    <property type="match status" value="1"/>
</dbReference>
<keyword evidence="14 15" id="KW-0376">Hydrogen peroxide</keyword>
<dbReference type="PRINTS" id="PR00458">
    <property type="entry name" value="PEROXIDASE"/>
</dbReference>
<comment type="cofactor">
    <cofactor evidence="15">
        <name>Ca(2+)</name>
        <dbReference type="ChEBI" id="CHEBI:29108"/>
    </cofactor>
    <text evidence="15">Binds 2 calcium ions per subunit.</text>
</comment>
<dbReference type="InterPro" id="IPR000823">
    <property type="entry name" value="Peroxidase_pln"/>
</dbReference>
<comment type="catalytic activity">
    <reaction evidence="1 15">
        <text>2 a phenolic donor + H2O2 = 2 a phenolic radical donor + 2 H2O</text>
        <dbReference type="Rhea" id="RHEA:56136"/>
        <dbReference type="ChEBI" id="CHEBI:15377"/>
        <dbReference type="ChEBI" id="CHEBI:16240"/>
        <dbReference type="ChEBI" id="CHEBI:139520"/>
        <dbReference type="ChEBI" id="CHEBI:139521"/>
        <dbReference type="EC" id="1.11.1.7"/>
    </reaction>
</comment>
<reference evidence="17 18" key="1">
    <citation type="journal article" date="2021" name="Comput. Struct. Biotechnol. J.">
        <title>De novo genome assembly of the potent medicinal plant Rehmannia glutinosa using nanopore technology.</title>
        <authorList>
            <person name="Ma L."/>
            <person name="Dong C."/>
            <person name="Song C."/>
            <person name="Wang X."/>
            <person name="Zheng X."/>
            <person name="Niu Y."/>
            <person name="Chen S."/>
            <person name="Feng W."/>
        </authorList>
    </citation>
    <scope>NUCLEOTIDE SEQUENCE [LARGE SCALE GENOMIC DNA]</scope>
    <source>
        <strain evidence="17">DH-2019</strain>
    </source>
</reference>
<keyword evidence="7 15" id="KW-0349">Heme</keyword>
<evidence type="ECO:0000256" key="10">
    <source>
        <dbReference type="ARBA" id="ARBA00023002"/>
    </source>
</evidence>
<comment type="similarity">
    <text evidence="3">Belongs to the peroxidase family. Ascorbate peroxidase subfamily.</text>
</comment>
<keyword evidence="11 15" id="KW-0408">Iron</keyword>
<comment type="function">
    <text evidence="2">Removal of H(2)O(2), oxidation of toxic reductants, biosynthesis and degradation of lignin, suberization, auxin catabolism, response to environmental stresses such as wounding, pathogen attack and oxidative stress. These functions might be dependent on each isozyme/isoform in each plant tissue.</text>
</comment>
<gene>
    <name evidence="17" type="ORF">DH2020_000400</name>
</gene>
<keyword evidence="5 15" id="KW-0964">Secreted</keyword>
<dbReference type="EMBL" id="JABTTQ020000001">
    <property type="protein sequence ID" value="KAK6163536.1"/>
    <property type="molecule type" value="Genomic_DNA"/>
</dbReference>
<dbReference type="PANTHER" id="PTHR31517:SF59">
    <property type="entry name" value="PEROXIDASE"/>
    <property type="match status" value="1"/>
</dbReference>
<keyword evidence="18" id="KW-1185">Reference proteome</keyword>
<feature type="chain" id="PRO_5044997350" description="Peroxidase" evidence="15">
    <location>
        <begin position="27"/>
        <end position="343"/>
    </location>
</feature>
<dbReference type="InterPro" id="IPR033905">
    <property type="entry name" value="Secretory_peroxidase"/>
</dbReference>
<evidence type="ECO:0000256" key="15">
    <source>
        <dbReference type="RuleBase" id="RU362060"/>
    </source>
</evidence>
<evidence type="ECO:0000256" key="8">
    <source>
        <dbReference type="ARBA" id="ARBA00022723"/>
    </source>
</evidence>
<evidence type="ECO:0000256" key="4">
    <source>
        <dbReference type="ARBA" id="ARBA00012313"/>
    </source>
</evidence>
<dbReference type="PRINTS" id="PR00461">
    <property type="entry name" value="PLPEROXIDASE"/>
</dbReference>
<keyword evidence="9 15" id="KW-0106">Calcium</keyword>
<evidence type="ECO:0000256" key="6">
    <source>
        <dbReference type="ARBA" id="ARBA00022559"/>
    </source>
</evidence>
<evidence type="ECO:0000256" key="5">
    <source>
        <dbReference type="ARBA" id="ARBA00022525"/>
    </source>
</evidence>
<evidence type="ECO:0000256" key="1">
    <source>
        <dbReference type="ARBA" id="ARBA00000189"/>
    </source>
</evidence>
<feature type="domain" description="Plant heme peroxidase family profile" evidence="16">
    <location>
        <begin position="30"/>
        <end position="339"/>
    </location>
</feature>
<evidence type="ECO:0000259" key="16">
    <source>
        <dbReference type="PROSITE" id="PS50873"/>
    </source>
</evidence>
<evidence type="ECO:0000256" key="14">
    <source>
        <dbReference type="ARBA" id="ARBA00023324"/>
    </source>
</evidence>
<dbReference type="Gene3D" id="1.10.420.10">
    <property type="entry name" value="Peroxidase, domain 2"/>
    <property type="match status" value="1"/>
</dbReference>
<dbReference type="SUPFAM" id="SSF48113">
    <property type="entry name" value="Heme-dependent peroxidases"/>
    <property type="match status" value="1"/>
</dbReference>
<name>A0ABR0XWE2_REHGL</name>
<keyword evidence="10 15" id="KW-0560">Oxidoreductase</keyword>
<evidence type="ECO:0000256" key="13">
    <source>
        <dbReference type="ARBA" id="ARBA00023180"/>
    </source>
</evidence>
<evidence type="ECO:0000313" key="18">
    <source>
        <dbReference type="Proteomes" id="UP001318860"/>
    </source>
</evidence>
<evidence type="ECO:0000256" key="2">
    <source>
        <dbReference type="ARBA" id="ARBA00002322"/>
    </source>
</evidence>
<dbReference type="PROSITE" id="PS50873">
    <property type="entry name" value="PEROXIDASE_4"/>
    <property type="match status" value="1"/>
</dbReference>
<dbReference type="EC" id="1.11.1.7" evidence="4 15"/>
<keyword evidence="6 15" id="KW-0575">Peroxidase</keyword>
<evidence type="ECO:0000313" key="17">
    <source>
        <dbReference type="EMBL" id="KAK6163536.1"/>
    </source>
</evidence>
<dbReference type="Proteomes" id="UP001318860">
    <property type="component" value="Unassembled WGS sequence"/>
</dbReference>
<dbReference type="InterPro" id="IPR019793">
    <property type="entry name" value="Peroxidases_heam-ligand_BS"/>
</dbReference>
<evidence type="ECO:0000256" key="3">
    <source>
        <dbReference type="ARBA" id="ARBA00006873"/>
    </source>
</evidence>
<evidence type="ECO:0000256" key="9">
    <source>
        <dbReference type="ARBA" id="ARBA00022837"/>
    </source>
</evidence>
<accession>A0ABR0XWE2</accession>
<dbReference type="PROSITE" id="PS00435">
    <property type="entry name" value="PEROXIDASE_1"/>
    <property type="match status" value="1"/>
</dbReference>
<sequence length="343" mass="36730">MSSSSVALVVFALALVFATLSHQCHGGEVPLQVGYYRGKCPLADVEAIVGGVVKAWYKRDPTIPAALLRMQFHDCFVNLFSFNFFFLVFKGCDASILLDGSSSEKTSVPNLSVRGYEIIDAAKSAVETICPGEVSCADIIVMATRDAVALGGGGWYIVQTGRRDGTVSLAKNVDLPSPSISVSDSIKAFAKKGLDATDMVYLLGGHTVGITHCSFILDRLYNFQNTGKPDPTMDSSLLAALRQRCPQNASVDSSVNLDQNPLSSMTVDNSYYRKIAMNKGILKIDQELALDPLSNSTVSAIANGFDFSTKFGQAMIKLGGVDVLTGKQGEIRSSCRAINKPSK</sequence>
<evidence type="ECO:0000256" key="12">
    <source>
        <dbReference type="ARBA" id="ARBA00023157"/>
    </source>
</evidence>
<organism evidence="17 18">
    <name type="scientific">Rehmannia glutinosa</name>
    <name type="common">Chinese foxglove</name>
    <dbReference type="NCBI Taxonomy" id="99300"/>
    <lineage>
        <taxon>Eukaryota</taxon>
        <taxon>Viridiplantae</taxon>
        <taxon>Streptophyta</taxon>
        <taxon>Embryophyta</taxon>
        <taxon>Tracheophyta</taxon>
        <taxon>Spermatophyta</taxon>
        <taxon>Magnoliopsida</taxon>
        <taxon>eudicotyledons</taxon>
        <taxon>Gunneridae</taxon>
        <taxon>Pentapetalae</taxon>
        <taxon>asterids</taxon>
        <taxon>lamiids</taxon>
        <taxon>Lamiales</taxon>
        <taxon>Orobanchaceae</taxon>
        <taxon>Rehmannieae</taxon>
        <taxon>Rehmannia</taxon>
    </lineage>
</organism>